<feature type="compositionally biased region" description="Basic and acidic residues" evidence="1">
    <location>
        <begin position="151"/>
        <end position="185"/>
    </location>
</feature>
<evidence type="ECO:0000313" key="2">
    <source>
        <dbReference type="EMBL" id="CAB3994438.1"/>
    </source>
</evidence>
<dbReference type="PANTHER" id="PTHR47331:SF6">
    <property type="entry name" value="DOUBLECORTIN DOMAIN-CONTAINING PROTEIN"/>
    <property type="match status" value="1"/>
</dbReference>
<gene>
    <name evidence="2" type="ORF">PACLA_8A035139</name>
</gene>
<reference evidence="2" key="1">
    <citation type="submission" date="2020-04" db="EMBL/GenBank/DDBJ databases">
        <authorList>
            <person name="Alioto T."/>
            <person name="Alioto T."/>
            <person name="Gomez Garrido J."/>
        </authorList>
    </citation>
    <scope>NUCLEOTIDE SEQUENCE</scope>
    <source>
        <strain evidence="2">A484AB</strain>
    </source>
</reference>
<feature type="region of interest" description="Disordered" evidence="1">
    <location>
        <begin position="136"/>
        <end position="187"/>
    </location>
</feature>
<accession>A0A7D9HV32</accession>
<sequence>MENVSANRCYHPKNFGAVVVRNEIHAFSDASKEAVGVAAYLKQLNQKGEVSVSLVFGQAKVAPIRPTSIPRLELCAAVLSTKAVKKLRTELDLKIDNVKFYTDSKVVLGYITKDACRFRVYVANRVQIISDTTKPQQSNYVDTSTNPAELATHKRPENKQRLRNLDDGQSVENEHRHPTSKDSNESAKIAIIKAVQNEVFANDISVLKRVNKETENRDQLKEQRRTLLKSNLAELDPFLDQDGVL</sequence>
<evidence type="ECO:0000313" key="3">
    <source>
        <dbReference type="Proteomes" id="UP001152795"/>
    </source>
</evidence>
<dbReference type="OrthoDB" id="8036689at2759"/>
<name>A0A7D9HV32_PARCT</name>
<evidence type="ECO:0000256" key="1">
    <source>
        <dbReference type="SAM" id="MobiDB-lite"/>
    </source>
</evidence>
<comment type="caution">
    <text evidence="2">The sequence shown here is derived from an EMBL/GenBank/DDBJ whole genome shotgun (WGS) entry which is preliminary data.</text>
</comment>
<feature type="compositionally biased region" description="Polar residues" evidence="1">
    <location>
        <begin position="136"/>
        <end position="147"/>
    </location>
</feature>
<dbReference type="AlphaFoldDB" id="A0A7D9HV32"/>
<dbReference type="InterPro" id="IPR008042">
    <property type="entry name" value="Retrotrans_Pao"/>
</dbReference>
<dbReference type="Pfam" id="PF05380">
    <property type="entry name" value="Peptidase_A17"/>
    <property type="match status" value="1"/>
</dbReference>
<dbReference type="PANTHER" id="PTHR47331">
    <property type="entry name" value="PHD-TYPE DOMAIN-CONTAINING PROTEIN"/>
    <property type="match status" value="1"/>
</dbReference>
<proteinExistence type="predicted"/>
<protein>
    <submittedName>
        <fullName evidence="2">Tubulin polyglutamylase TTLL1</fullName>
    </submittedName>
</protein>
<dbReference type="EMBL" id="CACRXK020002464">
    <property type="protein sequence ID" value="CAB3994438.1"/>
    <property type="molecule type" value="Genomic_DNA"/>
</dbReference>
<dbReference type="Proteomes" id="UP001152795">
    <property type="component" value="Unassembled WGS sequence"/>
</dbReference>
<organism evidence="2 3">
    <name type="scientific">Paramuricea clavata</name>
    <name type="common">Red gorgonian</name>
    <name type="synonym">Violescent sea-whip</name>
    <dbReference type="NCBI Taxonomy" id="317549"/>
    <lineage>
        <taxon>Eukaryota</taxon>
        <taxon>Metazoa</taxon>
        <taxon>Cnidaria</taxon>
        <taxon>Anthozoa</taxon>
        <taxon>Octocorallia</taxon>
        <taxon>Malacalcyonacea</taxon>
        <taxon>Plexauridae</taxon>
        <taxon>Paramuricea</taxon>
    </lineage>
</organism>
<keyword evidence="3" id="KW-1185">Reference proteome</keyword>